<gene>
    <name evidence="1" type="ORF">HETIRDRAFT_115651</name>
</gene>
<dbReference type="EMBL" id="KI925458">
    <property type="protein sequence ID" value="ETW82061.1"/>
    <property type="molecule type" value="Genomic_DNA"/>
</dbReference>
<dbReference type="HOGENOM" id="CLU_1970844_0_0_1"/>
<dbReference type="Proteomes" id="UP000030671">
    <property type="component" value="Unassembled WGS sequence"/>
</dbReference>
<dbReference type="KEGG" id="hir:HETIRDRAFT_115651"/>
<dbReference type="AlphaFoldDB" id="W4KAE6"/>
<proteinExistence type="predicted"/>
<evidence type="ECO:0000313" key="2">
    <source>
        <dbReference type="Proteomes" id="UP000030671"/>
    </source>
</evidence>
<dbReference type="RefSeq" id="XP_009546637.1">
    <property type="nucleotide sequence ID" value="XM_009548342.1"/>
</dbReference>
<accession>W4KAE6</accession>
<protein>
    <submittedName>
        <fullName evidence="1">Uncharacterized protein</fullName>
    </submittedName>
</protein>
<organism evidence="1 2">
    <name type="scientific">Heterobasidion irregulare (strain TC 32-1)</name>
    <dbReference type="NCBI Taxonomy" id="747525"/>
    <lineage>
        <taxon>Eukaryota</taxon>
        <taxon>Fungi</taxon>
        <taxon>Dikarya</taxon>
        <taxon>Basidiomycota</taxon>
        <taxon>Agaricomycotina</taxon>
        <taxon>Agaricomycetes</taxon>
        <taxon>Russulales</taxon>
        <taxon>Bondarzewiaceae</taxon>
        <taxon>Heterobasidion</taxon>
        <taxon>Heterobasidion annosum species complex</taxon>
    </lineage>
</organism>
<sequence length="127" mass="14034">MQYSSLVMTLRPVMPVIECRLYILQARPLGMTKEGRACWLMIHALEGDVKVQQGMMVSVQCGQDILQGEVGQVLVKTDVWVVFEVALCDGQMWQLNAPAVWASTGFPEAKPYWASEPVMLSSANGST</sequence>
<keyword evidence="2" id="KW-1185">Reference proteome</keyword>
<name>W4KAE6_HETIT</name>
<dbReference type="InParanoid" id="W4KAE6"/>
<reference evidence="1 2" key="1">
    <citation type="journal article" date="2012" name="New Phytol.">
        <title>Insight into trade-off between wood decay and parasitism from the genome of a fungal forest pathogen.</title>
        <authorList>
            <person name="Olson A."/>
            <person name="Aerts A."/>
            <person name="Asiegbu F."/>
            <person name="Belbahri L."/>
            <person name="Bouzid O."/>
            <person name="Broberg A."/>
            <person name="Canback B."/>
            <person name="Coutinho P.M."/>
            <person name="Cullen D."/>
            <person name="Dalman K."/>
            <person name="Deflorio G."/>
            <person name="van Diepen L.T."/>
            <person name="Dunand C."/>
            <person name="Duplessis S."/>
            <person name="Durling M."/>
            <person name="Gonthier P."/>
            <person name="Grimwood J."/>
            <person name="Fossdal C.G."/>
            <person name="Hansson D."/>
            <person name="Henrissat B."/>
            <person name="Hietala A."/>
            <person name="Himmelstrand K."/>
            <person name="Hoffmeister D."/>
            <person name="Hogberg N."/>
            <person name="James T.Y."/>
            <person name="Karlsson M."/>
            <person name="Kohler A."/>
            <person name="Kues U."/>
            <person name="Lee Y.H."/>
            <person name="Lin Y.C."/>
            <person name="Lind M."/>
            <person name="Lindquist E."/>
            <person name="Lombard V."/>
            <person name="Lucas S."/>
            <person name="Lunden K."/>
            <person name="Morin E."/>
            <person name="Murat C."/>
            <person name="Park J."/>
            <person name="Raffaello T."/>
            <person name="Rouze P."/>
            <person name="Salamov A."/>
            <person name="Schmutz J."/>
            <person name="Solheim H."/>
            <person name="Stahlberg J."/>
            <person name="Velez H."/>
            <person name="de Vries R.P."/>
            <person name="Wiebenga A."/>
            <person name="Woodward S."/>
            <person name="Yakovlev I."/>
            <person name="Garbelotto M."/>
            <person name="Martin F."/>
            <person name="Grigoriev I.V."/>
            <person name="Stenlid J."/>
        </authorList>
    </citation>
    <scope>NUCLEOTIDE SEQUENCE [LARGE SCALE GENOMIC DNA]</scope>
    <source>
        <strain evidence="1 2">TC 32-1</strain>
    </source>
</reference>
<evidence type="ECO:0000313" key="1">
    <source>
        <dbReference type="EMBL" id="ETW82061.1"/>
    </source>
</evidence>
<dbReference type="GeneID" id="20666493"/>